<keyword evidence="5 12" id="KW-0808">Transferase</keyword>
<dbReference type="PROSITE" id="PS00723">
    <property type="entry name" value="POLYPRENYL_SYNTHASE_1"/>
    <property type="match status" value="1"/>
</dbReference>
<accession>A0A3A9KIF9</accession>
<evidence type="ECO:0000256" key="1">
    <source>
        <dbReference type="ARBA" id="ARBA00001946"/>
    </source>
</evidence>
<dbReference type="PROSITE" id="PS00444">
    <property type="entry name" value="POLYPRENYL_SYNTHASE_2"/>
    <property type="match status" value="1"/>
</dbReference>
<organism evidence="13 14">
    <name type="scientific">Salipaludibacillus neizhouensis</name>
    <dbReference type="NCBI Taxonomy" id="885475"/>
    <lineage>
        <taxon>Bacteria</taxon>
        <taxon>Bacillati</taxon>
        <taxon>Bacillota</taxon>
        <taxon>Bacilli</taxon>
        <taxon>Bacillales</taxon>
        <taxon>Bacillaceae</taxon>
    </lineage>
</organism>
<evidence type="ECO:0000256" key="3">
    <source>
        <dbReference type="ARBA" id="ARBA00012439"/>
    </source>
</evidence>
<dbReference type="SFLD" id="SFLDG01017">
    <property type="entry name" value="Polyprenyl_Transferase_Like"/>
    <property type="match status" value="1"/>
</dbReference>
<dbReference type="FunFam" id="1.10.600.10:FF:000001">
    <property type="entry name" value="Geranylgeranyl diphosphate synthase"/>
    <property type="match status" value="1"/>
</dbReference>
<comment type="catalytic activity">
    <reaction evidence="11">
        <text>isopentenyl diphosphate + (2E)-geranyl diphosphate = (2E,6E)-farnesyl diphosphate + diphosphate</text>
        <dbReference type="Rhea" id="RHEA:19361"/>
        <dbReference type="ChEBI" id="CHEBI:33019"/>
        <dbReference type="ChEBI" id="CHEBI:58057"/>
        <dbReference type="ChEBI" id="CHEBI:128769"/>
        <dbReference type="ChEBI" id="CHEBI:175763"/>
        <dbReference type="EC" id="2.5.1.10"/>
    </reaction>
</comment>
<protein>
    <recommendedName>
        <fullName evidence="4">Farnesyl diphosphate synthase</fullName>
        <ecNumber evidence="3">2.5.1.10</ecNumber>
    </recommendedName>
    <alternativeName>
        <fullName evidence="10">(2E,6E)-farnesyl diphosphate synthase</fullName>
    </alternativeName>
    <alternativeName>
        <fullName evidence="9">Geranyltranstransferase</fullName>
    </alternativeName>
</protein>
<evidence type="ECO:0000256" key="9">
    <source>
        <dbReference type="ARBA" id="ARBA00032380"/>
    </source>
</evidence>
<comment type="cofactor">
    <cofactor evidence="1">
        <name>Mg(2+)</name>
        <dbReference type="ChEBI" id="CHEBI:18420"/>
    </cofactor>
</comment>
<dbReference type="GO" id="GO:0004337">
    <property type="term" value="F:(2E,6E)-farnesyl diphosphate synthase activity"/>
    <property type="evidence" value="ECO:0007669"/>
    <property type="project" value="UniProtKB-EC"/>
</dbReference>
<evidence type="ECO:0000256" key="5">
    <source>
        <dbReference type="ARBA" id="ARBA00022679"/>
    </source>
</evidence>
<evidence type="ECO:0000256" key="6">
    <source>
        <dbReference type="ARBA" id="ARBA00022723"/>
    </source>
</evidence>
<dbReference type="EMBL" id="PDOE01000001">
    <property type="protein sequence ID" value="RKL69383.1"/>
    <property type="molecule type" value="Genomic_DNA"/>
</dbReference>
<dbReference type="CDD" id="cd00685">
    <property type="entry name" value="Trans_IPPS_HT"/>
    <property type="match status" value="1"/>
</dbReference>
<evidence type="ECO:0000313" key="14">
    <source>
        <dbReference type="Proteomes" id="UP000281498"/>
    </source>
</evidence>
<dbReference type="NCBIfam" id="NF045485">
    <property type="entry name" value="FPPsyn"/>
    <property type="match status" value="1"/>
</dbReference>
<dbReference type="SUPFAM" id="SSF48576">
    <property type="entry name" value="Terpenoid synthases"/>
    <property type="match status" value="1"/>
</dbReference>
<dbReference type="EC" id="2.5.1.10" evidence="3"/>
<keyword evidence="14" id="KW-1185">Reference proteome</keyword>
<evidence type="ECO:0000256" key="12">
    <source>
        <dbReference type="RuleBase" id="RU004466"/>
    </source>
</evidence>
<reference evidence="13 14" key="1">
    <citation type="submission" date="2017-10" db="EMBL/GenBank/DDBJ databases">
        <title>Bacillus sp. nov., a halophilic bacterium isolated from a Keqin Lake.</title>
        <authorList>
            <person name="Wang H."/>
        </authorList>
    </citation>
    <scope>NUCLEOTIDE SEQUENCE [LARGE SCALE GENOMIC DNA]</scope>
    <source>
        <strain evidence="13 14">KCTC 13187</strain>
    </source>
</reference>
<evidence type="ECO:0000256" key="8">
    <source>
        <dbReference type="ARBA" id="ARBA00023229"/>
    </source>
</evidence>
<dbReference type="RefSeq" id="WP_110937671.1">
    <property type="nucleotide sequence ID" value="NZ_KZ614146.1"/>
</dbReference>
<keyword evidence="6" id="KW-0479">Metal-binding</keyword>
<name>A0A3A9KIF9_9BACI</name>
<keyword evidence="8" id="KW-0414">Isoprene biosynthesis</keyword>
<dbReference type="SFLD" id="SFLDS00005">
    <property type="entry name" value="Isoprenoid_Synthase_Type_I"/>
    <property type="match status" value="1"/>
</dbReference>
<dbReference type="GO" id="GO:0046872">
    <property type="term" value="F:metal ion binding"/>
    <property type="evidence" value="ECO:0007669"/>
    <property type="project" value="UniProtKB-KW"/>
</dbReference>
<evidence type="ECO:0000256" key="4">
    <source>
        <dbReference type="ARBA" id="ARBA00015100"/>
    </source>
</evidence>
<dbReference type="Proteomes" id="UP000281498">
    <property type="component" value="Unassembled WGS sequence"/>
</dbReference>
<gene>
    <name evidence="13" type="ORF">CR203_01645</name>
</gene>
<dbReference type="InterPro" id="IPR033749">
    <property type="entry name" value="Polyprenyl_synt_CS"/>
</dbReference>
<evidence type="ECO:0000256" key="7">
    <source>
        <dbReference type="ARBA" id="ARBA00022842"/>
    </source>
</evidence>
<dbReference type="InterPro" id="IPR008949">
    <property type="entry name" value="Isoprenoid_synthase_dom_sf"/>
</dbReference>
<comment type="caution">
    <text evidence="13">The sequence shown here is derived from an EMBL/GenBank/DDBJ whole genome shotgun (WGS) entry which is preliminary data.</text>
</comment>
<keyword evidence="7" id="KW-0460">Magnesium</keyword>
<dbReference type="GO" id="GO:0005737">
    <property type="term" value="C:cytoplasm"/>
    <property type="evidence" value="ECO:0007669"/>
    <property type="project" value="UniProtKB-ARBA"/>
</dbReference>
<evidence type="ECO:0000256" key="11">
    <source>
        <dbReference type="ARBA" id="ARBA00049399"/>
    </source>
</evidence>
<dbReference type="PANTHER" id="PTHR43281:SF1">
    <property type="entry name" value="FARNESYL DIPHOSPHATE SYNTHASE"/>
    <property type="match status" value="1"/>
</dbReference>
<comment type="similarity">
    <text evidence="2 12">Belongs to the FPP/GGPP synthase family.</text>
</comment>
<proteinExistence type="inferred from homology"/>
<sequence>MIEHFFLEERQHIEARLKSIVETLTGPQSLLDAIDYSLQAGGKRIRPILLLATLQGLNKPLQLGYDVACAIEMIHTYSLVHDDLPAMDDDDLRRGKPTNHKVFGEALAILAGDGLLTHSFNIISRLEDISDATKIQLLQRISEAAGPSGMVAGQVADMEGEGKILSLDELEQIHHRKTGDLLGVSLECGAILGSASMETIAELSAFGKHIGLAFQIKDDVLDVEGDEESIGKPVGSDAESDKNTYPSILGLEEAKEKLDYHIDAAKSHLSNLPYEFGLLEEIADFIKNRTA</sequence>
<dbReference type="Gene3D" id="1.10.600.10">
    <property type="entry name" value="Farnesyl Diphosphate Synthase"/>
    <property type="match status" value="1"/>
</dbReference>
<evidence type="ECO:0000256" key="10">
    <source>
        <dbReference type="ARBA" id="ARBA00032873"/>
    </source>
</evidence>
<dbReference type="Pfam" id="PF00348">
    <property type="entry name" value="polyprenyl_synt"/>
    <property type="match status" value="1"/>
</dbReference>
<dbReference type="OrthoDB" id="9805316at2"/>
<dbReference type="AlphaFoldDB" id="A0A3A9KIF9"/>
<dbReference type="PANTHER" id="PTHR43281">
    <property type="entry name" value="FARNESYL DIPHOSPHATE SYNTHASE"/>
    <property type="match status" value="1"/>
</dbReference>
<dbReference type="GO" id="GO:0016114">
    <property type="term" value="P:terpenoid biosynthetic process"/>
    <property type="evidence" value="ECO:0007669"/>
    <property type="project" value="UniProtKB-ARBA"/>
</dbReference>
<evidence type="ECO:0000313" key="13">
    <source>
        <dbReference type="EMBL" id="RKL69383.1"/>
    </source>
</evidence>
<dbReference type="InterPro" id="IPR053378">
    <property type="entry name" value="Prenyl_diphosphate_synthase"/>
</dbReference>
<evidence type="ECO:0000256" key="2">
    <source>
        <dbReference type="ARBA" id="ARBA00006706"/>
    </source>
</evidence>
<dbReference type="InterPro" id="IPR000092">
    <property type="entry name" value="Polyprenyl_synt"/>
</dbReference>